<feature type="transmembrane region" description="Helical" evidence="2">
    <location>
        <begin position="47"/>
        <end position="68"/>
    </location>
</feature>
<dbReference type="InterPro" id="IPR004046">
    <property type="entry name" value="GST_C"/>
</dbReference>
<protein>
    <recommendedName>
        <fullName evidence="3">GST C-terminal domain-containing protein</fullName>
    </recommendedName>
</protein>
<gene>
    <name evidence="4" type="ORF">V6N12_027808</name>
</gene>
<organism evidence="4 5">
    <name type="scientific">Hibiscus sabdariffa</name>
    <name type="common">roselle</name>
    <dbReference type="NCBI Taxonomy" id="183260"/>
    <lineage>
        <taxon>Eukaryota</taxon>
        <taxon>Viridiplantae</taxon>
        <taxon>Streptophyta</taxon>
        <taxon>Embryophyta</taxon>
        <taxon>Tracheophyta</taxon>
        <taxon>Spermatophyta</taxon>
        <taxon>Magnoliopsida</taxon>
        <taxon>eudicotyledons</taxon>
        <taxon>Gunneridae</taxon>
        <taxon>Pentapetalae</taxon>
        <taxon>rosids</taxon>
        <taxon>malvids</taxon>
        <taxon>Malvales</taxon>
        <taxon>Malvaceae</taxon>
        <taxon>Malvoideae</taxon>
        <taxon>Hibiscus</taxon>
    </lineage>
</organism>
<dbReference type="SUPFAM" id="SSF47616">
    <property type="entry name" value="GST C-terminal domain-like"/>
    <property type="match status" value="1"/>
</dbReference>
<evidence type="ECO:0000313" key="5">
    <source>
        <dbReference type="Proteomes" id="UP001472677"/>
    </source>
</evidence>
<keyword evidence="2" id="KW-1133">Transmembrane helix</keyword>
<comment type="caution">
    <text evidence="4">The sequence shown here is derived from an EMBL/GenBank/DDBJ whole genome shotgun (WGS) entry which is preliminary data.</text>
</comment>
<keyword evidence="2" id="KW-0812">Transmembrane</keyword>
<dbReference type="InterPro" id="IPR045073">
    <property type="entry name" value="Omega/Tau-like"/>
</dbReference>
<keyword evidence="5" id="KW-1185">Reference proteome</keyword>
<dbReference type="CDD" id="cd03185">
    <property type="entry name" value="GST_C_Tau"/>
    <property type="match status" value="1"/>
</dbReference>
<dbReference type="InterPro" id="IPR045074">
    <property type="entry name" value="GST_C_Tau"/>
</dbReference>
<evidence type="ECO:0000256" key="2">
    <source>
        <dbReference type="SAM" id="Phobius"/>
    </source>
</evidence>
<dbReference type="PROSITE" id="PS50405">
    <property type="entry name" value="GST_CTER"/>
    <property type="match status" value="1"/>
</dbReference>
<dbReference type="Gene3D" id="1.20.1050.10">
    <property type="match status" value="1"/>
</dbReference>
<dbReference type="PANTHER" id="PTHR11260:SF774">
    <property type="entry name" value="GLUTATHIONE TRANSFERASE"/>
    <property type="match status" value="1"/>
</dbReference>
<feature type="domain" description="GST C-terminal" evidence="3">
    <location>
        <begin position="1"/>
        <end position="109"/>
    </location>
</feature>
<proteinExistence type="predicted"/>
<reference evidence="4 5" key="1">
    <citation type="journal article" date="2024" name="G3 (Bethesda)">
        <title>Genome assembly of Hibiscus sabdariffa L. provides insights into metabolisms of medicinal natural products.</title>
        <authorList>
            <person name="Kim T."/>
        </authorList>
    </citation>
    <scope>NUCLEOTIDE SEQUENCE [LARGE SCALE GENOMIC DNA]</scope>
    <source>
        <strain evidence="4">TK-2024</strain>
        <tissue evidence="4">Old leaves</tissue>
    </source>
</reference>
<evidence type="ECO:0000313" key="4">
    <source>
        <dbReference type="EMBL" id="KAK8571735.1"/>
    </source>
</evidence>
<accession>A0ABR2F3Z7</accession>
<dbReference type="Proteomes" id="UP001472677">
    <property type="component" value="Unassembled WGS sequence"/>
</dbReference>
<comment type="subcellular location">
    <subcellularLocation>
        <location evidence="1">Cytoplasm</location>
        <location evidence="1">Cytosol</location>
    </subcellularLocation>
</comment>
<dbReference type="InterPro" id="IPR036282">
    <property type="entry name" value="Glutathione-S-Trfase_C_sf"/>
</dbReference>
<dbReference type="PANTHER" id="PTHR11260">
    <property type="entry name" value="GLUTATHIONE S-TRANSFERASE, GST, SUPERFAMILY, GST DOMAIN CONTAINING"/>
    <property type="match status" value="1"/>
</dbReference>
<sequence length="118" mass="14027">MWEFFSKFGEEQQKAIENNYEILRTIEEHGLGDKKFFWGDRIGIADLIFGMVIHILAPMAGVVGVKFIEVNSFPRLHAWVTHFSEHHVIKDNVPDYNRLVEFLKMRREYYRTSSQHNQ</sequence>
<name>A0ABR2F3Z7_9ROSI</name>
<dbReference type="EMBL" id="JBBPBM010000008">
    <property type="protein sequence ID" value="KAK8571735.1"/>
    <property type="molecule type" value="Genomic_DNA"/>
</dbReference>
<dbReference type="InterPro" id="IPR010987">
    <property type="entry name" value="Glutathione-S-Trfase_C-like"/>
</dbReference>
<dbReference type="Pfam" id="PF00043">
    <property type="entry name" value="GST_C"/>
    <property type="match status" value="1"/>
</dbReference>
<keyword evidence="2" id="KW-0472">Membrane</keyword>
<evidence type="ECO:0000256" key="1">
    <source>
        <dbReference type="ARBA" id="ARBA00004514"/>
    </source>
</evidence>
<evidence type="ECO:0000259" key="3">
    <source>
        <dbReference type="PROSITE" id="PS50405"/>
    </source>
</evidence>